<dbReference type="Pfam" id="PF13361">
    <property type="entry name" value="UvrD_C"/>
    <property type="match status" value="1"/>
</dbReference>
<dbReference type="Gene3D" id="1.10.3170.10">
    <property type="entry name" value="Recbcd, chain B, domain 2"/>
    <property type="match status" value="1"/>
</dbReference>
<accession>A0A451DBS0</accession>
<dbReference type="SUPFAM" id="SSF52540">
    <property type="entry name" value="P-loop containing nucleoside triphosphate hydrolases"/>
    <property type="match status" value="1"/>
</dbReference>
<keyword evidence="2 15" id="KW-0479">Metal-binding</keyword>
<feature type="binding site" evidence="15">
    <location>
        <position position="1064"/>
    </location>
    <ligand>
        <name>Mg(2+)</name>
        <dbReference type="ChEBI" id="CHEBI:18420"/>
    </ligand>
</feature>
<dbReference type="OrthoDB" id="9810135at2"/>
<keyword evidence="7 15" id="KW-0269">Exonuclease</keyword>
<dbReference type="CDD" id="cd22352">
    <property type="entry name" value="RecB_C-like"/>
    <property type="match status" value="1"/>
</dbReference>
<dbReference type="GO" id="GO:0003677">
    <property type="term" value="F:DNA binding"/>
    <property type="evidence" value="ECO:0007669"/>
    <property type="project" value="UniProtKB-UniRule"/>
</dbReference>
<dbReference type="InterPro" id="IPR004586">
    <property type="entry name" value="RecB"/>
</dbReference>
<evidence type="ECO:0000256" key="6">
    <source>
        <dbReference type="ARBA" id="ARBA00022806"/>
    </source>
</evidence>
<dbReference type="Gene3D" id="1.10.486.10">
    <property type="entry name" value="PCRA, domain 4"/>
    <property type="match status" value="1"/>
</dbReference>
<dbReference type="InterPro" id="IPR014016">
    <property type="entry name" value="UvrD-like_ATP-bd"/>
</dbReference>
<keyword evidence="3 15" id="KW-0547">Nucleotide-binding</keyword>
<dbReference type="GO" id="GO:0005829">
    <property type="term" value="C:cytosol"/>
    <property type="evidence" value="ECO:0007669"/>
    <property type="project" value="TreeGrafter"/>
</dbReference>
<evidence type="ECO:0000256" key="10">
    <source>
        <dbReference type="ARBA" id="ARBA00023125"/>
    </source>
</evidence>
<comment type="subunit">
    <text evidence="15">Heterotrimer of RecB, RecC and RecD. All subunits contribute to DNA-binding. Interacts with RecA.</text>
</comment>
<organism evidence="18 19">
    <name type="scientific">Buchnera aphidicola</name>
    <name type="common">Cinara laricifoliae</name>
    <dbReference type="NCBI Taxonomy" id="2518977"/>
    <lineage>
        <taxon>Bacteria</taxon>
        <taxon>Pseudomonadati</taxon>
        <taxon>Pseudomonadota</taxon>
        <taxon>Gammaproteobacteria</taxon>
        <taxon>Enterobacterales</taxon>
        <taxon>Erwiniaceae</taxon>
        <taxon>Buchnera</taxon>
    </lineage>
</organism>
<dbReference type="EC" id="3.1.11.5" evidence="15"/>
<comment type="domain">
    <text evidence="15">The N-terminal DNA-binding domain is a ssDNA-dependent ATPase and has ATP-dependent 3'-5' helicase function. This domain interacts with RecC.</text>
</comment>
<evidence type="ECO:0000256" key="16">
    <source>
        <dbReference type="PROSITE-ProRule" id="PRU00560"/>
    </source>
</evidence>
<dbReference type="Gene3D" id="3.90.320.10">
    <property type="match status" value="1"/>
</dbReference>
<keyword evidence="4 15" id="KW-0227">DNA damage</keyword>
<feature type="active site" description="For nuclease activity" evidence="15">
    <location>
        <position position="1077"/>
    </location>
</feature>
<dbReference type="InterPro" id="IPR000212">
    <property type="entry name" value="DNA_helicase_UvrD/REP"/>
</dbReference>
<comment type="domain">
    <text evidence="15">The C-terminal domain has nuclease activity and interacts with RecD. It interacts with RecA, facilitating its loading onto ssDNA.</text>
</comment>
<evidence type="ECO:0000256" key="12">
    <source>
        <dbReference type="ARBA" id="ARBA00023235"/>
    </source>
</evidence>
<reference evidence="18 19" key="1">
    <citation type="submission" date="2019-02" db="EMBL/GenBank/DDBJ databases">
        <authorList>
            <person name="Manzano-Marin A."/>
            <person name="Manzano-Marin A."/>
        </authorList>
    </citation>
    <scope>NUCLEOTIDE SEQUENCE [LARGE SCALE GENOMIC DNA]</scope>
    <source>
        <strain evidence="18 19">BuCilaricifoliae</strain>
    </source>
</reference>
<keyword evidence="12 15" id="KW-0413">Isomerase</keyword>
<dbReference type="AlphaFoldDB" id="A0A451DBS0"/>
<dbReference type="Proteomes" id="UP000294349">
    <property type="component" value="Chromosome"/>
</dbReference>
<dbReference type="EMBL" id="LR217717">
    <property type="protein sequence ID" value="VFP83771.1"/>
    <property type="molecule type" value="Genomic_DNA"/>
</dbReference>
<dbReference type="GO" id="GO:0000724">
    <property type="term" value="P:double-strand break repair via homologous recombination"/>
    <property type="evidence" value="ECO:0007669"/>
    <property type="project" value="UniProtKB-UniRule"/>
</dbReference>
<gene>
    <name evidence="15 18" type="primary">recB</name>
    <name evidence="18" type="ORF">BUCILAFE3058_294</name>
</gene>
<keyword evidence="5 15" id="KW-0378">Hydrolase</keyword>
<keyword evidence="1 15" id="KW-0540">Nuclease</keyword>
<keyword evidence="9 15" id="KW-0460">Magnesium</keyword>
<dbReference type="GO" id="GO:0016887">
    <property type="term" value="F:ATP hydrolysis activity"/>
    <property type="evidence" value="ECO:0007669"/>
    <property type="project" value="RHEA"/>
</dbReference>
<name>A0A451DBS0_9GAMM</name>
<dbReference type="GO" id="GO:0000287">
    <property type="term" value="F:magnesium ion binding"/>
    <property type="evidence" value="ECO:0007669"/>
    <property type="project" value="UniProtKB-UniRule"/>
</dbReference>
<dbReference type="HAMAP" id="MF_01485">
    <property type="entry name" value="RecB"/>
    <property type="match status" value="1"/>
</dbReference>
<feature type="region of interest" description="Nuclease activity, interacts with RecD and RecA" evidence="15">
    <location>
        <begin position="901"/>
        <end position="1177"/>
    </location>
</feature>
<feature type="binding site" evidence="15">
    <location>
        <position position="1077"/>
    </location>
    <ligand>
        <name>Mg(2+)</name>
        <dbReference type="ChEBI" id="CHEBI:18420"/>
    </ligand>
</feature>
<evidence type="ECO:0000256" key="9">
    <source>
        <dbReference type="ARBA" id="ARBA00022842"/>
    </source>
</evidence>
<proteinExistence type="inferred from homology"/>
<dbReference type="InterPro" id="IPR011335">
    <property type="entry name" value="Restrct_endonuc-II-like"/>
</dbReference>
<dbReference type="EC" id="5.6.2.4" evidence="15"/>
<dbReference type="InterPro" id="IPR027417">
    <property type="entry name" value="P-loop_NTPase"/>
</dbReference>
<evidence type="ECO:0000256" key="15">
    <source>
        <dbReference type="HAMAP-Rule" id="MF_01485"/>
    </source>
</evidence>
<evidence type="ECO:0000256" key="4">
    <source>
        <dbReference type="ARBA" id="ARBA00022763"/>
    </source>
</evidence>
<feature type="region of interest" description="DNA-binding and helicase activity, interacts with RecC" evidence="15">
    <location>
        <begin position="1"/>
        <end position="854"/>
    </location>
</feature>
<evidence type="ECO:0000256" key="3">
    <source>
        <dbReference type="ARBA" id="ARBA00022741"/>
    </source>
</evidence>
<dbReference type="Pfam" id="PF00580">
    <property type="entry name" value="UvrD-helicase"/>
    <property type="match status" value="1"/>
</dbReference>
<feature type="binding site" evidence="15">
    <location>
        <position position="953"/>
    </location>
    <ligand>
        <name>Mg(2+)</name>
        <dbReference type="ChEBI" id="CHEBI:18420"/>
    </ligand>
</feature>
<comment type="catalytic activity">
    <reaction evidence="15">
        <text>Exonucleolytic cleavage (in the presence of ATP) in either 5'- to 3'- or 3'- to 5'-direction to yield 5'-phosphooligonucleotides.</text>
        <dbReference type="EC" id="3.1.11.5"/>
    </reaction>
</comment>
<dbReference type="GO" id="GO:0009338">
    <property type="term" value="C:exodeoxyribonuclease V complex"/>
    <property type="evidence" value="ECO:0007669"/>
    <property type="project" value="TreeGrafter"/>
</dbReference>
<comment type="cofactor">
    <cofactor evidence="15">
        <name>Mg(2+)</name>
        <dbReference type="ChEBI" id="CHEBI:18420"/>
    </cofactor>
    <text evidence="15">Binds 1 Mg(2+) ion per subunit.</text>
</comment>
<dbReference type="RefSeq" id="WP_154061619.1">
    <property type="nucleotide sequence ID" value="NZ_LR217717.1"/>
</dbReference>
<dbReference type="GO" id="GO:0043138">
    <property type="term" value="F:3'-5' DNA helicase activity"/>
    <property type="evidence" value="ECO:0007669"/>
    <property type="project" value="UniProtKB-UniRule"/>
</dbReference>
<dbReference type="NCBIfam" id="TIGR00609">
    <property type="entry name" value="recB"/>
    <property type="match status" value="1"/>
</dbReference>
<evidence type="ECO:0000256" key="1">
    <source>
        <dbReference type="ARBA" id="ARBA00022722"/>
    </source>
</evidence>
<evidence type="ECO:0000256" key="14">
    <source>
        <dbReference type="ARBA" id="ARBA00048988"/>
    </source>
</evidence>
<dbReference type="GO" id="GO:0005524">
    <property type="term" value="F:ATP binding"/>
    <property type="evidence" value="ECO:0007669"/>
    <property type="project" value="UniProtKB-UniRule"/>
</dbReference>
<comment type="similarity">
    <text evidence="15">Belongs to the helicase family. UvrD subfamily.</text>
</comment>
<feature type="binding site" evidence="16">
    <location>
        <begin position="21"/>
        <end position="28"/>
    </location>
    <ligand>
        <name>ATP</name>
        <dbReference type="ChEBI" id="CHEBI:30616"/>
    </ligand>
</feature>
<dbReference type="SUPFAM" id="SSF52980">
    <property type="entry name" value="Restriction endonuclease-like"/>
    <property type="match status" value="1"/>
</dbReference>
<feature type="domain" description="UvrD-like helicase ATP-binding" evidence="17">
    <location>
        <begin position="1"/>
        <end position="446"/>
    </location>
</feature>
<evidence type="ECO:0000256" key="13">
    <source>
        <dbReference type="ARBA" id="ARBA00034617"/>
    </source>
</evidence>
<dbReference type="PANTHER" id="PTHR11070">
    <property type="entry name" value="UVRD / RECB / PCRA DNA HELICASE FAMILY MEMBER"/>
    <property type="match status" value="1"/>
</dbReference>
<evidence type="ECO:0000256" key="5">
    <source>
        <dbReference type="ARBA" id="ARBA00022801"/>
    </source>
</evidence>
<evidence type="ECO:0000256" key="2">
    <source>
        <dbReference type="ARBA" id="ARBA00022723"/>
    </source>
</evidence>
<keyword evidence="8 15" id="KW-0067">ATP-binding</keyword>
<dbReference type="InterPro" id="IPR014017">
    <property type="entry name" value="DNA_helicase_UvrD-like_C"/>
</dbReference>
<evidence type="ECO:0000313" key="18">
    <source>
        <dbReference type="EMBL" id="VFP83771.1"/>
    </source>
</evidence>
<comment type="function">
    <text evidence="15">A helicase/nuclease that prepares dsDNA breaks (DSB) for recombinational DNA repair. Binds to DSBs and unwinds DNA via a highly rapid and processive ATP-dependent bidirectional helicase activity. Unwinds dsDNA until it encounters a Chi (crossover hotspot instigator) sequence from the 3' direction. Cuts ssDNA a few nucleotides 3' to the Chi site. The properties and activities of the enzyme are changed at Chi. The Chi-altered holoenzyme produces a long 3'-ssDNA overhang and facilitates RecA-binding to the ssDNA for homologous DNA recombination and repair. Holoenzyme degrades any linearized DNA that is unable to undergo homologous recombination. In the holoenzyme this subunit contributes ATPase, 3'-5' helicase, exonuclease activity and loads RecA onto ssDNA.</text>
</comment>
<keyword evidence="6 15" id="KW-0347">Helicase</keyword>
<dbReference type="GO" id="GO:0008854">
    <property type="term" value="F:exodeoxyribonuclease V activity"/>
    <property type="evidence" value="ECO:0007669"/>
    <property type="project" value="UniProtKB-EC"/>
</dbReference>
<comment type="miscellaneous">
    <text evidence="15">In the RecBCD complex, RecB has a slow 3'-5' helicase, an exonuclease activity and loads RecA onto ssDNA, RecD has a fast 5'-3' helicase activity, while RecC stimulates the ATPase and processivity of the RecB helicase and contributes to recognition of the Chi site.</text>
</comment>
<evidence type="ECO:0000256" key="11">
    <source>
        <dbReference type="ARBA" id="ARBA00023204"/>
    </source>
</evidence>
<dbReference type="PANTHER" id="PTHR11070:SF23">
    <property type="entry name" value="RECBCD ENZYME SUBUNIT RECB"/>
    <property type="match status" value="1"/>
</dbReference>
<evidence type="ECO:0000256" key="7">
    <source>
        <dbReference type="ARBA" id="ARBA00022839"/>
    </source>
</evidence>
<evidence type="ECO:0000259" key="17">
    <source>
        <dbReference type="PROSITE" id="PS51198"/>
    </source>
</evidence>
<keyword evidence="11 15" id="KW-0234">DNA repair</keyword>
<dbReference type="PROSITE" id="PS51198">
    <property type="entry name" value="UVRD_HELICASE_ATP_BIND"/>
    <property type="match status" value="1"/>
</dbReference>
<evidence type="ECO:0000256" key="8">
    <source>
        <dbReference type="ARBA" id="ARBA00022840"/>
    </source>
</evidence>
<evidence type="ECO:0000313" key="19">
    <source>
        <dbReference type="Proteomes" id="UP000294349"/>
    </source>
</evidence>
<dbReference type="Gene3D" id="3.40.50.300">
    <property type="entry name" value="P-loop containing nucleotide triphosphate hydrolases"/>
    <property type="match status" value="2"/>
</dbReference>
<comment type="catalytic activity">
    <reaction evidence="13 15">
        <text>Couples ATP hydrolysis with the unwinding of duplex DNA by translocating in the 3'-5' direction.</text>
        <dbReference type="EC" id="5.6.2.4"/>
    </reaction>
</comment>
<keyword evidence="10 15" id="KW-0238">DNA-binding</keyword>
<dbReference type="InterPro" id="IPR011604">
    <property type="entry name" value="PDDEXK-like_dom_sf"/>
</dbReference>
<sequence length="1177" mass="140970">MKNINLDIKKIPDYGITLIEASAGTGKTFTIIILYLRLILNIGIKKTYSRPLSISEILIVTFTEASKNELKNRLYKKICQLYDMCINNDNKISELQEIINDIKNIKKTTQLLKIAKKNINSIMIYTLHGFFFNILNEQKFLCKKMLPKKILLNMQKIQLESTKEFWKKYVCNADKNVIRFILKKWPDPNKLFNYINVWINQSNINFKNNFTKQTSLYDKYHDIIAIINITKKIWNKEKNKIKNLIYKINLNHKIYNKKNIKKWFDQINQWSQTIKNNYSIPKTLKYFKFSKIQNNKSLKNDNKYIFFKNIEKIFINYNVFFEYFIYISVKKITQIVKKKKKEKNGLEFNDLNKILWEEIKSKNSTIKKNIINKYTISIIDECQDIDDIQFNIFYKLYNNMSNKSLILFGDPKQSIYSFRGSNIFSYLKFKKKIKNIFILNKNFRSSKYIVNGINLLFSRIKNPFIFKKINFQPSITYQKNKKTYFSINNVKQPAFNFVFQHKKIMTTDEYYYWIAKECAYSIYTWLSKKYTKSSFIKLNNNKIRRIKYEDIAILVKNKYEAQIIKKALNKNGLQSTYTSHKDNIFHTVEAKEIMWILDSIIDLSNKLKFQKLLFTRIFKKNIYDIQLINNQEKAYTSLFLKLKKYYFIWNNTNITNMIYKIIVDFNIPIHKTYSQNNNIDIKKISQICEILEKKNETITNKFLLIVWFKKKILQDDIENNKINDIYEKEEKTIKIVTVYKAKGLEYPITWIPFFSNFKKPKNNIFFCKKKLKKIIDLKNNKKNSFINQKELLSEDLRLLYVALTRSMVHCNIGLAAIKKNNNIKINNEIYTDCHKSSLGFLIQKGKKNNLNGLKKELSFLNKKKIFKIKNEIKNKKKNYKIKNIPINQILIPKLLKKIINPWTKINFSKIISYNIFHNKNHVLNKIKENKKNKSTKTNIHNFPIGKEYGIYLHDILKKIKFNKNNNIKKIINELNFLSLSQKWINKLFIWICNIISKPIDNKNLSLDQIKQNEYLKEVKFTISIKKYININQLNIIIKNDDPLSKKCKNINFENISGVLTGTIDLIFIWKDKYYIIDYKSNWLGPNYDSYNTNNIQKEIIKYRYDIQYQIYSLAVHRYLKKKIKNYDYNLHFGGVFYLFIRALNKKNNSGIFFIKPSYFLIYNLDNLLNGKFYDTKK</sequence>
<comment type="catalytic activity">
    <reaction evidence="14 15">
        <text>ATP + H2O = ADP + phosphate + H(+)</text>
        <dbReference type="Rhea" id="RHEA:13065"/>
        <dbReference type="ChEBI" id="CHEBI:15377"/>
        <dbReference type="ChEBI" id="CHEBI:15378"/>
        <dbReference type="ChEBI" id="CHEBI:30616"/>
        <dbReference type="ChEBI" id="CHEBI:43474"/>
        <dbReference type="ChEBI" id="CHEBI:456216"/>
        <dbReference type="EC" id="5.6.2.4"/>
    </reaction>
</comment>
<protein>
    <recommendedName>
        <fullName evidence="15">RecBCD enzyme subunit RecB</fullName>
        <ecNumber evidence="15">3.1.11.5</ecNumber>
        <ecNumber evidence="15">5.6.2.4</ecNumber>
    </recommendedName>
    <alternativeName>
        <fullName evidence="15">DNA 3'-5' helicase subunit RecB</fullName>
    </alternativeName>
    <alternativeName>
        <fullName evidence="15">Exonuclease V subunit RecB</fullName>
        <shortName evidence="15">ExoV subunit RecB</shortName>
    </alternativeName>
    <alternativeName>
        <fullName evidence="15">Helicase/nuclease RecBCD subunit RecB</fullName>
    </alternativeName>
</protein>